<dbReference type="GO" id="GO:0005743">
    <property type="term" value="C:mitochondrial inner membrane"/>
    <property type="evidence" value="ECO:0007669"/>
    <property type="project" value="TreeGrafter"/>
</dbReference>
<evidence type="ECO:0000256" key="3">
    <source>
        <dbReference type="ARBA" id="ARBA00022448"/>
    </source>
</evidence>
<dbReference type="AlphaFoldDB" id="A0A0N4UQJ6"/>
<keyword evidence="5" id="KW-0029">Amino-acid transport</keyword>
<feature type="transmembrane region" description="Helical" evidence="9">
    <location>
        <begin position="177"/>
        <end position="195"/>
    </location>
</feature>
<evidence type="ECO:0000313" key="13">
    <source>
        <dbReference type="WBParaSite" id="DME_0001028701-mRNA-1"/>
    </source>
</evidence>
<evidence type="ECO:0000256" key="9">
    <source>
        <dbReference type="RuleBase" id="RU362000"/>
    </source>
</evidence>
<reference evidence="10 12" key="2">
    <citation type="submission" date="2018-11" db="EMBL/GenBank/DDBJ databases">
        <authorList>
            <consortium name="Pathogen Informatics"/>
        </authorList>
    </citation>
    <scope>NUCLEOTIDE SEQUENCE [LARGE SCALE GENOMIC DNA]</scope>
</reference>
<dbReference type="OrthoDB" id="6608471at2759"/>
<keyword evidence="7 9" id="KW-0496">Mitochondrion</keyword>
<dbReference type="EMBL" id="UYYG01000186">
    <property type="protein sequence ID" value="VDN53810.1"/>
    <property type="molecule type" value="Genomic_DNA"/>
</dbReference>
<evidence type="ECO:0000256" key="7">
    <source>
        <dbReference type="ARBA" id="ARBA00023128"/>
    </source>
</evidence>
<evidence type="ECO:0000256" key="2">
    <source>
        <dbReference type="ARBA" id="ARBA00005974"/>
    </source>
</evidence>
<organism evidence="11 13">
    <name type="scientific">Dracunculus medinensis</name>
    <name type="common">Guinea worm</name>
    <dbReference type="NCBI Taxonomy" id="318479"/>
    <lineage>
        <taxon>Eukaryota</taxon>
        <taxon>Metazoa</taxon>
        <taxon>Ecdysozoa</taxon>
        <taxon>Nematoda</taxon>
        <taxon>Chromadorea</taxon>
        <taxon>Rhabditida</taxon>
        <taxon>Spirurina</taxon>
        <taxon>Dracunculoidea</taxon>
        <taxon>Dracunculidae</taxon>
        <taxon>Dracunculus</taxon>
    </lineage>
</organism>
<evidence type="ECO:0000256" key="1">
    <source>
        <dbReference type="ARBA" id="ARBA00004225"/>
    </source>
</evidence>
<dbReference type="Proteomes" id="UP000274756">
    <property type="component" value="Unassembled WGS sequence"/>
</dbReference>
<dbReference type="STRING" id="318479.A0A0N4UQJ6"/>
<dbReference type="GO" id="GO:0015075">
    <property type="term" value="F:monoatomic ion transmembrane transporter activity"/>
    <property type="evidence" value="ECO:0007669"/>
    <property type="project" value="InterPro"/>
</dbReference>
<dbReference type="GO" id="GO:0140300">
    <property type="term" value="P:serine import into mitochondrion"/>
    <property type="evidence" value="ECO:0007669"/>
    <property type="project" value="TreeGrafter"/>
</dbReference>
<evidence type="ECO:0000313" key="12">
    <source>
        <dbReference type="Proteomes" id="UP000274756"/>
    </source>
</evidence>
<evidence type="ECO:0000313" key="10">
    <source>
        <dbReference type="EMBL" id="VDN53810.1"/>
    </source>
</evidence>
<sequence>MSELVKNLSIKPDISKPRWSQKTFDGRLKHFFIITNPLNLFISNSRLEHSKQIVMNYKSGIIPENLTVDELWRAKQIFDSAYHPTTYQKMFLPGRMSAQVPFNMALTGAMLTFYKTPREVIFWQWLNQSFNAVVNYTNRAGNEVSLRQLFASYVCATGGALAAGLGLNALVKSAPPLIGRLVPFCAVATANMINIPMMRAREFVDGIDVQDEDGNKLGSSTKIATKAIAQVTLSRVGMATPTFVVIPVIMNSVVKTHWYKRRPWLAVPLQTALAGLILLFSTPFCCALFPQLSSVKVKDLEPELQEKINKLSNPPHTVYYNKGL</sequence>
<keyword evidence="8 9" id="KW-0472">Membrane</keyword>
<dbReference type="WBParaSite" id="DME_0001028701-mRNA-1">
    <property type="protein sequence ID" value="DME_0001028701-mRNA-1"/>
    <property type="gene ID" value="DME_0001028701"/>
</dbReference>
<protein>
    <recommendedName>
        <fullName evidence="9">Sidoreflexin</fullName>
    </recommendedName>
</protein>
<keyword evidence="4 9" id="KW-0812">Transmembrane</keyword>
<keyword evidence="12" id="KW-1185">Reference proteome</keyword>
<keyword evidence="6 9" id="KW-1133">Transmembrane helix</keyword>
<evidence type="ECO:0000256" key="4">
    <source>
        <dbReference type="ARBA" id="ARBA00022692"/>
    </source>
</evidence>
<gene>
    <name evidence="10" type="ORF">DME_LOCUS3783</name>
</gene>
<feature type="transmembrane region" description="Helical" evidence="9">
    <location>
        <begin position="266"/>
        <end position="289"/>
    </location>
</feature>
<evidence type="ECO:0000313" key="11">
    <source>
        <dbReference type="Proteomes" id="UP000038040"/>
    </source>
</evidence>
<proteinExistence type="inferred from homology"/>
<feature type="transmembrane region" description="Helical" evidence="9">
    <location>
        <begin position="236"/>
        <end position="254"/>
    </location>
</feature>
<dbReference type="Pfam" id="PF03820">
    <property type="entry name" value="SFXNs"/>
    <property type="match status" value="1"/>
</dbReference>
<keyword evidence="3" id="KW-0813">Transport</keyword>
<dbReference type="NCBIfam" id="TIGR00798">
    <property type="entry name" value="mtc"/>
    <property type="match status" value="1"/>
</dbReference>
<dbReference type="PANTHER" id="PTHR11153">
    <property type="entry name" value="SIDEROFLEXIN"/>
    <property type="match status" value="1"/>
</dbReference>
<dbReference type="PANTHER" id="PTHR11153:SF8">
    <property type="entry name" value="SIDEROFLEXIN-1"/>
    <property type="match status" value="1"/>
</dbReference>
<reference evidence="13" key="1">
    <citation type="submission" date="2017-02" db="UniProtKB">
        <authorList>
            <consortium name="WormBaseParasite"/>
        </authorList>
    </citation>
    <scope>IDENTIFICATION</scope>
</reference>
<accession>A0A0N4UQJ6</accession>
<dbReference type="InterPro" id="IPR004686">
    <property type="entry name" value="Mtc"/>
</dbReference>
<feature type="transmembrane region" description="Helical" evidence="9">
    <location>
        <begin position="149"/>
        <end position="171"/>
    </location>
</feature>
<comment type="similarity">
    <text evidence="2 9">Belongs to the sideroflexin family.</text>
</comment>
<evidence type="ECO:0000256" key="8">
    <source>
        <dbReference type="ARBA" id="ARBA00023136"/>
    </source>
</evidence>
<evidence type="ECO:0000256" key="5">
    <source>
        <dbReference type="ARBA" id="ARBA00022970"/>
    </source>
</evidence>
<evidence type="ECO:0000256" key="6">
    <source>
        <dbReference type="ARBA" id="ARBA00022989"/>
    </source>
</evidence>
<dbReference type="Proteomes" id="UP000038040">
    <property type="component" value="Unplaced"/>
</dbReference>
<comment type="subcellular location">
    <subcellularLocation>
        <location evidence="1 9">Mitochondrion membrane</location>
        <topology evidence="1 9">Multi-pass membrane protein</topology>
    </subcellularLocation>
</comment>
<name>A0A0N4UQJ6_DRAME</name>